<keyword evidence="2" id="KW-1185">Reference proteome</keyword>
<name>A0AAV2GD03_9ROSI</name>
<evidence type="ECO:0000313" key="2">
    <source>
        <dbReference type="Proteomes" id="UP001497516"/>
    </source>
</evidence>
<dbReference type="EMBL" id="OZ034821">
    <property type="protein sequence ID" value="CAL1408082.1"/>
    <property type="molecule type" value="Genomic_DNA"/>
</dbReference>
<dbReference type="Proteomes" id="UP001497516">
    <property type="component" value="Chromosome 8"/>
</dbReference>
<gene>
    <name evidence="1" type="ORF">LTRI10_LOCUS47706</name>
</gene>
<evidence type="ECO:0000313" key="1">
    <source>
        <dbReference type="EMBL" id="CAL1408082.1"/>
    </source>
</evidence>
<reference evidence="1 2" key="1">
    <citation type="submission" date="2024-04" db="EMBL/GenBank/DDBJ databases">
        <authorList>
            <person name="Fracassetti M."/>
        </authorList>
    </citation>
    <scope>NUCLEOTIDE SEQUENCE [LARGE SCALE GENOMIC DNA]</scope>
</reference>
<protein>
    <submittedName>
        <fullName evidence="1">Uncharacterized protein</fullName>
    </submittedName>
</protein>
<sequence length="131" mass="15119">MEKQALSDPNRRGPILFFNPYFKSMFNGRRLLPPLPPRRPNLLSKMKNSSKGFDLARLQCRRHSRQELRSTISYFGYDGGEKQGRFGIERDRRLDFLAGILQLGSLTETGAKLDLPAARFRDDRFRGRSDG</sequence>
<dbReference type="AlphaFoldDB" id="A0AAV2GD03"/>
<proteinExistence type="predicted"/>
<organism evidence="1 2">
    <name type="scientific">Linum trigynum</name>
    <dbReference type="NCBI Taxonomy" id="586398"/>
    <lineage>
        <taxon>Eukaryota</taxon>
        <taxon>Viridiplantae</taxon>
        <taxon>Streptophyta</taxon>
        <taxon>Embryophyta</taxon>
        <taxon>Tracheophyta</taxon>
        <taxon>Spermatophyta</taxon>
        <taxon>Magnoliopsida</taxon>
        <taxon>eudicotyledons</taxon>
        <taxon>Gunneridae</taxon>
        <taxon>Pentapetalae</taxon>
        <taxon>rosids</taxon>
        <taxon>fabids</taxon>
        <taxon>Malpighiales</taxon>
        <taxon>Linaceae</taxon>
        <taxon>Linum</taxon>
    </lineage>
</organism>
<accession>A0AAV2GD03</accession>